<dbReference type="GeneID" id="92033919"/>
<evidence type="ECO:0000313" key="1">
    <source>
        <dbReference type="EMBL" id="KAK7534088.1"/>
    </source>
</evidence>
<proteinExistence type="predicted"/>
<protein>
    <submittedName>
        <fullName evidence="1">Uncharacterized protein</fullName>
    </submittedName>
</protein>
<dbReference type="RefSeq" id="XP_066653127.1">
    <property type="nucleotide sequence ID" value="XM_066801013.1"/>
</dbReference>
<dbReference type="Proteomes" id="UP001360953">
    <property type="component" value="Unassembled WGS sequence"/>
</dbReference>
<evidence type="ECO:0000313" key="2">
    <source>
        <dbReference type="Proteomes" id="UP001360953"/>
    </source>
</evidence>
<keyword evidence="2" id="KW-1185">Reference proteome</keyword>
<accession>A0ABR1LFU6</accession>
<organism evidence="1 2">
    <name type="scientific">Phyllosticta citribraziliensis</name>
    <dbReference type="NCBI Taxonomy" id="989973"/>
    <lineage>
        <taxon>Eukaryota</taxon>
        <taxon>Fungi</taxon>
        <taxon>Dikarya</taxon>
        <taxon>Ascomycota</taxon>
        <taxon>Pezizomycotina</taxon>
        <taxon>Dothideomycetes</taxon>
        <taxon>Dothideomycetes incertae sedis</taxon>
        <taxon>Botryosphaeriales</taxon>
        <taxon>Phyllostictaceae</taxon>
        <taxon>Phyllosticta</taxon>
    </lineage>
</organism>
<dbReference type="EMBL" id="JBBPEH010000009">
    <property type="protein sequence ID" value="KAK7534088.1"/>
    <property type="molecule type" value="Genomic_DNA"/>
</dbReference>
<comment type="caution">
    <text evidence="1">The sequence shown here is derived from an EMBL/GenBank/DDBJ whole genome shotgun (WGS) entry which is preliminary data.</text>
</comment>
<sequence>MCALPIACLFCSPATRRGSPYRMLPMMPPEPRQCQSTVNATECLSSHTLGTFLALEPAARISVDGRSLLHSNALASSDSGATPPNCRCITGCSPLSHCSSLAAAPGLSDLSPINPSLTEKRSKDKPLLDIESHSFFSRLLYLRHDAYVHGHLRREVAESRHIF</sequence>
<name>A0ABR1LFU6_9PEZI</name>
<reference evidence="1 2" key="1">
    <citation type="submission" date="2024-04" db="EMBL/GenBank/DDBJ databases">
        <title>Phyllosticta paracitricarpa is synonymous to the EU quarantine fungus P. citricarpa based on phylogenomic analyses.</title>
        <authorList>
            <consortium name="Lawrence Berkeley National Laboratory"/>
            <person name="Van ingen-buijs V.A."/>
            <person name="Van westerhoven A.C."/>
            <person name="Haridas S."/>
            <person name="Skiadas P."/>
            <person name="Martin F."/>
            <person name="Groenewald J.Z."/>
            <person name="Crous P.W."/>
            <person name="Seidl M.F."/>
        </authorList>
    </citation>
    <scope>NUCLEOTIDE SEQUENCE [LARGE SCALE GENOMIC DNA]</scope>
    <source>
        <strain evidence="1 2">CPC 17464</strain>
    </source>
</reference>
<gene>
    <name evidence="1" type="ORF">J3D65DRAFT_632374</name>
</gene>